<keyword evidence="3" id="KW-1185">Reference proteome</keyword>
<reference evidence="2 3" key="1">
    <citation type="submission" date="2019-02" db="EMBL/GenBank/DDBJ databases">
        <title>Deep-cultivation of Planctomycetes and their phenomic and genomic characterization uncovers novel biology.</title>
        <authorList>
            <person name="Wiegand S."/>
            <person name="Jogler M."/>
            <person name="Boedeker C."/>
            <person name="Pinto D."/>
            <person name="Vollmers J."/>
            <person name="Rivas-Marin E."/>
            <person name="Kohn T."/>
            <person name="Peeters S.H."/>
            <person name="Heuer A."/>
            <person name="Rast P."/>
            <person name="Oberbeckmann S."/>
            <person name="Bunk B."/>
            <person name="Jeske O."/>
            <person name="Meyerdierks A."/>
            <person name="Storesund J.E."/>
            <person name="Kallscheuer N."/>
            <person name="Luecker S."/>
            <person name="Lage O.M."/>
            <person name="Pohl T."/>
            <person name="Merkel B.J."/>
            <person name="Hornburger P."/>
            <person name="Mueller R.-W."/>
            <person name="Bruemmer F."/>
            <person name="Labrenz M."/>
            <person name="Spormann A.M."/>
            <person name="Op den Camp H."/>
            <person name="Overmann J."/>
            <person name="Amann R."/>
            <person name="Jetten M.S.M."/>
            <person name="Mascher T."/>
            <person name="Medema M.H."/>
            <person name="Devos D.P."/>
            <person name="Kaster A.-K."/>
            <person name="Ovreas L."/>
            <person name="Rohde M."/>
            <person name="Galperin M.Y."/>
            <person name="Jogler C."/>
        </authorList>
    </citation>
    <scope>NUCLEOTIDE SEQUENCE [LARGE SCALE GENOMIC DNA]</scope>
    <source>
        <strain evidence="2 3">Spa11</strain>
    </source>
</reference>
<organism evidence="2 3">
    <name type="scientific">Botrimarina mediterranea</name>
    <dbReference type="NCBI Taxonomy" id="2528022"/>
    <lineage>
        <taxon>Bacteria</taxon>
        <taxon>Pseudomonadati</taxon>
        <taxon>Planctomycetota</taxon>
        <taxon>Planctomycetia</taxon>
        <taxon>Pirellulales</taxon>
        <taxon>Lacipirellulaceae</taxon>
        <taxon>Botrimarina</taxon>
    </lineage>
</organism>
<evidence type="ECO:0000313" key="3">
    <source>
        <dbReference type="Proteomes" id="UP000316426"/>
    </source>
</evidence>
<keyword evidence="1" id="KW-1133">Transmembrane helix</keyword>
<proteinExistence type="predicted"/>
<dbReference type="Proteomes" id="UP000316426">
    <property type="component" value="Chromosome"/>
</dbReference>
<dbReference type="KEGG" id="bmei:Spa11_10390"/>
<feature type="transmembrane region" description="Helical" evidence="1">
    <location>
        <begin position="6"/>
        <end position="28"/>
    </location>
</feature>
<evidence type="ECO:0000313" key="2">
    <source>
        <dbReference type="EMBL" id="QDV72856.1"/>
    </source>
</evidence>
<evidence type="ECO:0000256" key="1">
    <source>
        <dbReference type="SAM" id="Phobius"/>
    </source>
</evidence>
<keyword evidence="1" id="KW-0472">Membrane</keyword>
<keyword evidence="1" id="KW-0812">Transmembrane</keyword>
<name>A0A518K4Z4_9BACT</name>
<protein>
    <submittedName>
        <fullName evidence="2">Uncharacterized protein</fullName>
    </submittedName>
</protein>
<feature type="transmembrane region" description="Helical" evidence="1">
    <location>
        <begin position="71"/>
        <end position="89"/>
    </location>
</feature>
<gene>
    <name evidence="2" type="ORF">Spa11_10390</name>
</gene>
<dbReference type="AlphaFoldDB" id="A0A518K4Z4"/>
<dbReference type="EMBL" id="CP036349">
    <property type="protein sequence ID" value="QDV72856.1"/>
    <property type="molecule type" value="Genomic_DNA"/>
</dbReference>
<accession>A0A518K4Z4</accession>
<sequence length="90" mass="9314">MTPFDAGCLTVVMLGGVFAFATGLSIALQGKAPQRLQHASVEDPTGVAWILVLPIAFLEEFPKASLFMRRLFLGGLLAAAVAGIASLVAA</sequence>